<dbReference type="AlphaFoldDB" id="A0A655DRX5"/>
<protein>
    <submittedName>
        <fullName evidence="1">Uncharacterized protein</fullName>
    </submittedName>
</protein>
<sequence>MVINKMPIPSHKAYATPRAIFFTAKERNIYDSVIITSIKIKPALPLPTLAHFIESVPVISVAIARANKIQ</sequence>
<dbReference type="EMBL" id="CQPD01000042">
    <property type="protein sequence ID" value="CNU83849.1"/>
    <property type="molecule type" value="Genomic_DNA"/>
</dbReference>
<organism evidence="1 2">
    <name type="scientific">Salmonella enterica subsp. enterica serovar Bovismorbificans</name>
    <dbReference type="NCBI Taxonomy" id="58097"/>
    <lineage>
        <taxon>Bacteria</taxon>
        <taxon>Pseudomonadati</taxon>
        <taxon>Pseudomonadota</taxon>
        <taxon>Gammaproteobacteria</taxon>
        <taxon>Enterobacterales</taxon>
        <taxon>Enterobacteriaceae</taxon>
        <taxon>Salmonella</taxon>
    </lineage>
</organism>
<name>A0A655DRX5_SALET</name>
<reference evidence="1 2" key="1">
    <citation type="submission" date="2015-03" db="EMBL/GenBank/DDBJ databases">
        <authorList>
            <consortium name="Pathogen Informatics"/>
        </authorList>
    </citation>
    <scope>NUCLEOTIDE SEQUENCE [LARGE SCALE GENOMIC DNA]</scope>
    <source>
        <strain evidence="1 2">D4891</strain>
    </source>
</reference>
<evidence type="ECO:0000313" key="1">
    <source>
        <dbReference type="EMBL" id="CNU83849.1"/>
    </source>
</evidence>
<dbReference type="Proteomes" id="UP000042394">
    <property type="component" value="Unassembled WGS sequence"/>
</dbReference>
<accession>A0A655DRX5</accession>
<gene>
    <name evidence="1" type="ORF">ERS008207_03600</name>
</gene>
<evidence type="ECO:0000313" key="2">
    <source>
        <dbReference type="Proteomes" id="UP000042394"/>
    </source>
</evidence>
<proteinExistence type="predicted"/>